<name>A0AAD4N0B5_9BILA</name>
<proteinExistence type="predicted"/>
<reference evidence="2" key="1">
    <citation type="submission" date="2022-01" db="EMBL/GenBank/DDBJ databases">
        <title>Genome Sequence Resource for Two Populations of Ditylenchus destructor, the Migratory Endoparasitic Phytonematode.</title>
        <authorList>
            <person name="Zhang H."/>
            <person name="Lin R."/>
            <person name="Xie B."/>
        </authorList>
    </citation>
    <scope>NUCLEOTIDE SEQUENCE</scope>
    <source>
        <strain evidence="2">BazhouSP</strain>
    </source>
</reference>
<dbReference type="Proteomes" id="UP001201812">
    <property type="component" value="Unassembled WGS sequence"/>
</dbReference>
<protein>
    <submittedName>
        <fullName evidence="2">Uncharacterized protein</fullName>
    </submittedName>
</protein>
<comment type="caution">
    <text evidence="2">The sequence shown here is derived from an EMBL/GenBank/DDBJ whole genome shotgun (WGS) entry which is preliminary data.</text>
</comment>
<organism evidence="2 3">
    <name type="scientific">Ditylenchus destructor</name>
    <dbReference type="NCBI Taxonomy" id="166010"/>
    <lineage>
        <taxon>Eukaryota</taxon>
        <taxon>Metazoa</taxon>
        <taxon>Ecdysozoa</taxon>
        <taxon>Nematoda</taxon>
        <taxon>Chromadorea</taxon>
        <taxon>Rhabditida</taxon>
        <taxon>Tylenchina</taxon>
        <taxon>Tylenchomorpha</taxon>
        <taxon>Sphaerularioidea</taxon>
        <taxon>Anguinidae</taxon>
        <taxon>Anguininae</taxon>
        <taxon>Ditylenchus</taxon>
    </lineage>
</organism>
<accession>A0AAD4N0B5</accession>
<feature type="region of interest" description="Disordered" evidence="1">
    <location>
        <begin position="1"/>
        <end position="28"/>
    </location>
</feature>
<evidence type="ECO:0000313" key="3">
    <source>
        <dbReference type="Proteomes" id="UP001201812"/>
    </source>
</evidence>
<sequence>MRGWKRGPEIVREVSSKAPSERTSEKEKTNSVLIASVLVGIGAGGTPRKGAPFFGYIRKVFTKVFIGPRAKVRRDSDRQRFGSNSLRILTGTDQTC</sequence>
<dbReference type="AlphaFoldDB" id="A0AAD4N0B5"/>
<evidence type="ECO:0000313" key="2">
    <source>
        <dbReference type="EMBL" id="KAI1710565.1"/>
    </source>
</evidence>
<gene>
    <name evidence="2" type="ORF">DdX_10625</name>
</gene>
<dbReference type="EMBL" id="JAKKPZ010000025">
    <property type="protein sequence ID" value="KAI1710565.1"/>
    <property type="molecule type" value="Genomic_DNA"/>
</dbReference>
<evidence type="ECO:0000256" key="1">
    <source>
        <dbReference type="SAM" id="MobiDB-lite"/>
    </source>
</evidence>
<keyword evidence="3" id="KW-1185">Reference proteome</keyword>